<dbReference type="KEGG" id="hdt:HYPDE_25828"/>
<proteinExistence type="predicted"/>
<dbReference type="Proteomes" id="UP000005952">
    <property type="component" value="Chromosome"/>
</dbReference>
<accession>N0B1L7</accession>
<gene>
    <name evidence="1" type="ORF">HYPDE_25828</name>
</gene>
<dbReference type="AlphaFoldDB" id="N0B1L7"/>
<dbReference type="EMBL" id="CP005587">
    <property type="protein sequence ID" value="AGK56848.1"/>
    <property type="molecule type" value="Genomic_DNA"/>
</dbReference>
<dbReference type="STRING" id="670307.HYPDE_25828"/>
<evidence type="ECO:0000313" key="1">
    <source>
        <dbReference type="EMBL" id="AGK56848.1"/>
    </source>
</evidence>
<organism evidence="1 2">
    <name type="scientific">Hyphomicrobium denitrificans 1NES1</name>
    <dbReference type="NCBI Taxonomy" id="670307"/>
    <lineage>
        <taxon>Bacteria</taxon>
        <taxon>Pseudomonadati</taxon>
        <taxon>Pseudomonadota</taxon>
        <taxon>Alphaproteobacteria</taxon>
        <taxon>Hyphomicrobiales</taxon>
        <taxon>Hyphomicrobiaceae</taxon>
        <taxon>Hyphomicrobium</taxon>
    </lineage>
</organism>
<dbReference type="HOGENOM" id="CLU_2479112_0_0_5"/>
<protein>
    <submittedName>
        <fullName evidence="1">Uncharacterized protein</fullName>
    </submittedName>
</protein>
<sequence>MKETCGFRHGSVPRDMRLGKKPSRHARAKFLQTHDLTVPELHAVAVKWTIHLDKRYHFGLADICHGLHAVGYARQLQFCVAREANRD</sequence>
<name>N0B1L7_9HYPH</name>
<keyword evidence="2" id="KW-1185">Reference proteome</keyword>
<reference evidence="1 2" key="1">
    <citation type="journal article" date="2013" name="Genome Announc.">
        <title>Genome sequences for three denitrifying bacterial strains isolated from a uranium- and nitrate-contaminated subsurface environment.</title>
        <authorList>
            <person name="Venkatramanan R."/>
            <person name="Prakash O."/>
            <person name="Woyke T."/>
            <person name="Chain P."/>
            <person name="Goodwin L.A."/>
            <person name="Watson D."/>
            <person name="Brooks S."/>
            <person name="Kostka J.E."/>
            <person name="Green S.J."/>
        </authorList>
    </citation>
    <scope>NUCLEOTIDE SEQUENCE [LARGE SCALE GENOMIC DNA]</scope>
    <source>
        <strain evidence="1 2">1NES1</strain>
    </source>
</reference>
<evidence type="ECO:0000313" key="2">
    <source>
        <dbReference type="Proteomes" id="UP000005952"/>
    </source>
</evidence>